<feature type="non-terminal residue" evidence="1">
    <location>
        <position position="1"/>
    </location>
</feature>
<dbReference type="Proteomes" id="UP001150581">
    <property type="component" value="Unassembled WGS sequence"/>
</dbReference>
<dbReference type="EMBL" id="JANBPG010000374">
    <property type="protein sequence ID" value="KAJ1897043.1"/>
    <property type="molecule type" value="Genomic_DNA"/>
</dbReference>
<organism evidence="1 2">
    <name type="scientific">Kickxella alabastrina</name>
    <dbReference type="NCBI Taxonomy" id="61397"/>
    <lineage>
        <taxon>Eukaryota</taxon>
        <taxon>Fungi</taxon>
        <taxon>Fungi incertae sedis</taxon>
        <taxon>Zoopagomycota</taxon>
        <taxon>Kickxellomycotina</taxon>
        <taxon>Kickxellomycetes</taxon>
        <taxon>Kickxellales</taxon>
        <taxon>Kickxellaceae</taxon>
        <taxon>Kickxella</taxon>
    </lineage>
</organism>
<accession>A0ACC1IK73</accession>
<evidence type="ECO:0000313" key="1">
    <source>
        <dbReference type="EMBL" id="KAJ1897043.1"/>
    </source>
</evidence>
<protein>
    <submittedName>
        <fullName evidence="1">Uncharacterized protein</fullName>
    </submittedName>
</protein>
<keyword evidence="2" id="KW-1185">Reference proteome</keyword>
<reference evidence="1" key="1">
    <citation type="submission" date="2022-07" db="EMBL/GenBank/DDBJ databases">
        <title>Phylogenomic reconstructions and comparative analyses of Kickxellomycotina fungi.</title>
        <authorList>
            <person name="Reynolds N.K."/>
            <person name="Stajich J.E."/>
            <person name="Barry K."/>
            <person name="Grigoriev I.V."/>
            <person name="Crous P."/>
            <person name="Smith M.E."/>
        </authorList>
    </citation>
    <scope>NUCLEOTIDE SEQUENCE</scope>
    <source>
        <strain evidence="1">Benny 63K</strain>
    </source>
</reference>
<gene>
    <name evidence="1" type="ORF">LPJ66_003620</name>
</gene>
<evidence type="ECO:0000313" key="2">
    <source>
        <dbReference type="Proteomes" id="UP001150581"/>
    </source>
</evidence>
<proteinExistence type="predicted"/>
<name>A0ACC1IK73_9FUNG</name>
<sequence length="1015" mass="108185">RAEVDEHVLAFVSQHLGRILASADRLLGQGEHLLVARVWGMLIAICAKHILQNISGLLQIIQQCFNAKDPNVLVASLMQWRCLVYAFYVQRQLHHRKIVKLVLRPIVTILGQPDITESVRLACVRCWATLVYALGEHNGSLISAVLEVPMLVSNDTNRRVREIVGRVLAGLLNRFILPEGKVPAFVLPQMIIGTTNLAADGDKSLSNTHGPFSSESVYTGDHTGILMRYMVGLDTASPTVPVLVDAAIKFVASYFAIERGDCDLENASEFAAFGALCAAVAAALAQAGSPADGSLRPETLALADLYFEYSCFDDITQQTCSQPRALLLQALCAYLRPGLDAHVVTGNALLQECFVAPSFGKAILSPASVTDNGLQQVPPVSYGFAMTLVALADDAYRLAKASASGKSDEMISEIITNEVEASMAKSLDQLLPVNPPGGSSRSHYDSVIAIVVYLSRLQRGIHWEDSVGSSSIRALLVITMRRIAARTAYVRLEDSKTVRLLVWELLGICCSIPPEARAIVAGIMCRCCATAAAAAEGQGRWAYTYTIVAALIQDRRLRPVNGGNLGPLAALLSDLPVTLSNEVEVDHCVELILLLINGAIPWQFHGLHSSVLDSSSITNASAGNDKGRRAIKCVAKCLVVLNIVLGGLSALDREQADGMRVLVRALVWVVHVVASNDIALLCRPFADDLRLPWDANGGDSHARKGACVWASGNLVRIRSAALQVLGSADSKDSMDPKKFPMVVAAAAKRSLDTMLCGDDAESEPGSEAIDVSLAAGECCALPSKPAEKTNPKPTPAAKVFTRSQAVATVSVASIADKHEKTADPVSAAETPMADVDPEEGAAAAAVLSPISELGSGAAEAPQDGAEQEDAHPVAAVAPRRKKKRRNKRKWTAVTCSSGASVNSSSSNSSRMSPEPAHNSAAAGPLKQDPLAKLPELLRPFEERRSATEEEPDDELAIPSSPSSCSLMTLDSLLDKIEGFVANDLRAHSVSDLVAAQARVAGIQQRLCKAMLLKLE</sequence>
<comment type="caution">
    <text evidence="1">The sequence shown here is derived from an EMBL/GenBank/DDBJ whole genome shotgun (WGS) entry which is preliminary data.</text>
</comment>